<reference evidence="2 3" key="1">
    <citation type="journal article" date="2023" name="Commun. Biol.">
        <title>Genome analysis of Parmales, the sister group of diatoms, reveals the evolutionary specialization of diatoms from phago-mixotrophs to photoautotrophs.</title>
        <authorList>
            <person name="Ban H."/>
            <person name="Sato S."/>
            <person name="Yoshikawa S."/>
            <person name="Yamada K."/>
            <person name="Nakamura Y."/>
            <person name="Ichinomiya M."/>
            <person name="Sato N."/>
            <person name="Blanc-Mathieu R."/>
            <person name="Endo H."/>
            <person name="Kuwata A."/>
            <person name="Ogata H."/>
        </authorList>
    </citation>
    <scope>NUCLEOTIDE SEQUENCE [LARGE SCALE GENOMIC DNA]</scope>
</reference>
<organism evidence="2 3">
    <name type="scientific">Tetraparma gracilis</name>
    <dbReference type="NCBI Taxonomy" id="2962635"/>
    <lineage>
        <taxon>Eukaryota</taxon>
        <taxon>Sar</taxon>
        <taxon>Stramenopiles</taxon>
        <taxon>Ochrophyta</taxon>
        <taxon>Bolidophyceae</taxon>
        <taxon>Parmales</taxon>
        <taxon>Triparmaceae</taxon>
        <taxon>Tetraparma</taxon>
    </lineage>
</organism>
<protein>
    <submittedName>
        <fullName evidence="2">Uncharacterized protein</fullName>
    </submittedName>
</protein>
<keyword evidence="3" id="KW-1185">Reference proteome</keyword>
<name>A0ABQ6M831_9STRA</name>
<feature type="non-terminal residue" evidence="2">
    <location>
        <position position="39"/>
    </location>
</feature>
<feature type="signal peptide" evidence="1">
    <location>
        <begin position="1"/>
        <end position="15"/>
    </location>
</feature>
<evidence type="ECO:0000313" key="3">
    <source>
        <dbReference type="Proteomes" id="UP001165060"/>
    </source>
</evidence>
<gene>
    <name evidence="2" type="ORF">TeGR_g1623</name>
</gene>
<keyword evidence="1" id="KW-0732">Signal</keyword>
<dbReference type="EMBL" id="BRYB01003830">
    <property type="protein sequence ID" value="GMI21408.1"/>
    <property type="molecule type" value="Genomic_DNA"/>
</dbReference>
<comment type="caution">
    <text evidence="2">The sequence shown here is derived from an EMBL/GenBank/DDBJ whole genome shotgun (WGS) entry which is preliminary data.</text>
</comment>
<evidence type="ECO:0000256" key="1">
    <source>
        <dbReference type="SAM" id="SignalP"/>
    </source>
</evidence>
<sequence length="39" mass="4168">MKFLALLLLPFAAASDLVDVFSAGDSATLPDGTTREYFC</sequence>
<proteinExistence type="predicted"/>
<feature type="chain" id="PRO_5045281273" evidence="1">
    <location>
        <begin position="16"/>
        <end position="39"/>
    </location>
</feature>
<accession>A0ABQ6M831</accession>
<evidence type="ECO:0000313" key="2">
    <source>
        <dbReference type="EMBL" id="GMI21408.1"/>
    </source>
</evidence>
<dbReference type="Proteomes" id="UP001165060">
    <property type="component" value="Unassembled WGS sequence"/>
</dbReference>